<accession>A0A167R4L8</accession>
<dbReference type="AlphaFoldDB" id="A0A167R4L8"/>
<protein>
    <submittedName>
        <fullName evidence="2">Uncharacterized protein</fullName>
    </submittedName>
</protein>
<dbReference type="VEuPathDB" id="FungiDB:PHYBLDRAFT_61884"/>
<dbReference type="Proteomes" id="UP000077315">
    <property type="component" value="Unassembled WGS sequence"/>
</dbReference>
<evidence type="ECO:0000256" key="1">
    <source>
        <dbReference type="SAM" id="MobiDB-lite"/>
    </source>
</evidence>
<dbReference type="EMBL" id="KV440971">
    <property type="protein sequence ID" value="OAD80829.1"/>
    <property type="molecule type" value="Genomic_DNA"/>
</dbReference>
<organism evidence="2 3">
    <name type="scientific">Phycomyces blakesleeanus (strain ATCC 8743b / DSM 1359 / FGSC 10004 / NBRC 33097 / NRRL 1555)</name>
    <dbReference type="NCBI Taxonomy" id="763407"/>
    <lineage>
        <taxon>Eukaryota</taxon>
        <taxon>Fungi</taxon>
        <taxon>Fungi incertae sedis</taxon>
        <taxon>Mucoromycota</taxon>
        <taxon>Mucoromycotina</taxon>
        <taxon>Mucoromycetes</taxon>
        <taxon>Mucorales</taxon>
        <taxon>Phycomycetaceae</taxon>
        <taxon>Phycomyces</taxon>
    </lineage>
</organism>
<dbReference type="GeneID" id="29001773"/>
<dbReference type="RefSeq" id="XP_018298869.1">
    <property type="nucleotide sequence ID" value="XM_018440867.1"/>
</dbReference>
<feature type="region of interest" description="Disordered" evidence="1">
    <location>
        <begin position="53"/>
        <end position="82"/>
    </location>
</feature>
<feature type="compositionally biased region" description="Basic residues" evidence="1">
    <location>
        <begin position="59"/>
        <end position="68"/>
    </location>
</feature>
<proteinExistence type="predicted"/>
<dbReference type="InParanoid" id="A0A167R4L8"/>
<evidence type="ECO:0000313" key="3">
    <source>
        <dbReference type="Proteomes" id="UP000077315"/>
    </source>
</evidence>
<name>A0A167R4L8_PHYB8</name>
<keyword evidence="3" id="KW-1185">Reference proteome</keyword>
<sequence>MRFNWKNSDIATQAIVNTPKPRGITRSILVVIHNSTVMHVSLKLPLRKLKTENNPIPFPKKRTNKSKGKQYPITGSAVPQGRTKGLQRLPSYCFSPKLNAIDEFWVISR</sequence>
<reference evidence="3" key="1">
    <citation type="submission" date="2015-06" db="EMBL/GenBank/DDBJ databases">
        <title>Expansion of signal transduction pathways in fungi by whole-genome duplication.</title>
        <authorList>
            <consortium name="DOE Joint Genome Institute"/>
            <person name="Corrochano L.M."/>
            <person name="Kuo A."/>
            <person name="Marcet-Houben M."/>
            <person name="Polaino S."/>
            <person name="Salamov A."/>
            <person name="Villalobos J.M."/>
            <person name="Alvarez M.I."/>
            <person name="Avalos J."/>
            <person name="Benito E.P."/>
            <person name="Benoit I."/>
            <person name="Burger G."/>
            <person name="Camino L.P."/>
            <person name="Canovas D."/>
            <person name="Cerda-Olmedo E."/>
            <person name="Cheng J.-F."/>
            <person name="Dominguez A."/>
            <person name="Elias M."/>
            <person name="Eslava A.P."/>
            <person name="Glaser F."/>
            <person name="Grimwood J."/>
            <person name="Gutierrez G."/>
            <person name="Heitman J."/>
            <person name="Henrissat B."/>
            <person name="Iturriaga E.A."/>
            <person name="Lang B.F."/>
            <person name="Lavin J.L."/>
            <person name="Lee S."/>
            <person name="Li W."/>
            <person name="Lindquist E."/>
            <person name="Lopez-Garcia S."/>
            <person name="Luque E.M."/>
            <person name="Marcos A.T."/>
            <person name="Martin J."/>
            <person name="McCluskey K."/>
            <person name="Medina H.R."/>
            <person name="Miralles-Duran A."/>
            <person name="Miyazaki A."/>
            <person name="Munoz-Torres E."/>
            <person name="Oguiza J.A."/>
            <person name="Ohm R."/>
            <person name="Olmedo M."/>
            <person name="Orejas M."/>
            <person name="Ortiz-Castellanos L."/>
            <person name="Pisabarro A.G."/>
            <person name="Rodriguez-Romero J."/>
            <person name="Ruiz-Herrera J."/>
            <person name="Ruiz-Vazquez R."/>
            <person name="Sanz C."/>
            <person name="Schackwitz W."/>
            <person name="Schmutz J."/>
            <person name="Shahriari M."/>
            <person name="Shelest E."/>
            <person name="Silva-Franco F."/>
            <person name="Soanes D."/>
            <person name="Syed K."/>
            <person name="Tagua V.G."/>
            <person name="Talbot N.J."/>
            <person name="Thon M."/>
            <person name="De vries R.P."/>
            <person name="Wiebenga A."/>
            <person name="Yadav J.S."/>
            <person name="Braun E.L."/>
            <person name="Baker S."/>
            <person name="Garre V."/>
            <person name="Horwitz B."/>
            <person name="Torres-Martinez S."/>
            <person name="Idnurm A."/>
            <person name="Herrera-Estrella A."/>
            <person name="Gabaldon T."/>
            <person name="Grigoriev I.V."/>
        </authorList>
    </citation>
    <scope>NUCLEOTIDE SEQUENCE [LARGE SCALE GENOMIC DNA]</scope>
    <source>
        <strain evidence="3">NRRL 1555(-)</strain>
    </source>
</reference>
<gene>
    <name evidence="2" type="ORF">PHYBLDRAFT_61884</name>
</gene>
<evidence type="ECO:0000313" key="2">
    <source>
        <dbReference type="EMBL" id="OAD80829.1"/>
    </source>
</evidence>